<organism evidence="7 8">
    <name type="scientific">Hypericibacter adhaerens</name>
    <dbReference type="NCBI Taxonomy" id="2602016"/>
    <lineage>
        <taxon>Bacteria</taxon>
        <taxon>Pseudomonadati</taxon>
        <taxon>Pseudomonadota</taxon>
        <taxon>Alphaproteobacteria</taxon>
        <taxon>Rhodospirillales</taxon>
        <taxon>Dongiaceae</taxon>
        <taxon>Hypericibacter</taxon>
    </lineage>
</organism>
<evidence type="ECO:0000313" key="7">
    <source>
        <dbReference type="EMBL" id="QEX21804.1"/>
    </source>
</evidence>
<dbReference type="SUPFAM" id="SSF55729">
    <property type="entry name" value="Acyl-CoA N-acyltransferases (Nat)"/>
    <property type="match status" value="1"/>
</dbReference>
<dbReference type="RefSeq" id="WP_151116620.1">
    <property type="nucleotide sequence ID" value="NZ_CP042582.1"/>
</dbReference>
<dbReference type="Pfam" id="PF04376">
    <property type="entry name" value="ATE_N"/>
    <property type="match status" value="1"/>
</dbReference>
<dbReference type="NCBIfam" id="NF002341">
    <property type="entry name" value="PRK01305.1-1"/>
    <property type="match status" value="1"/>
</dbReference>
<dbReference type="NCBIfam" id="NF002343">
    <property type="entry name" value="PRK01305.1-4"/>
    <property type="match status" value="1"/>
</dbReference>
<evidence type="ECO:0000256" key="3">
    <source>
        <dbReference type="ARBA" id="ARBA00023315"/>
    </source>
</evidence>
<evidence type="ECO:0000259" key="6">
    <source>
        <dbReference type="Pfam" id="PF04377"/>
    </source>
</evidence>
<feature type="domain" description="N-end rule aminoacyl transferase C-terminal" evidence="6">
    <location>
        <begin position="108"/>
        <end position="230"/>
    </location>
</feature>
<gene>
    <name evidence="7" type="primary">ate</name>
    <name evidence="4" type="synonym">bpt</name>
    <name evidence="7" type="ORF">FRZ61_17330</name>
</gene>
<dbReference type="InterPro" id="IPR030700">
    <property type="entry name" value="N-end_Aminoacyl_Trfase"/>
</dbReference>
<name>A0A5J6MXA8_9PROT</name>
<dbReference type="HAMAP" id="MF_00689">
    <property type="entry name" value="Bpt"/>
    <property type="match status" value="1"/>
</dbReference>
<dbReference type="Pfam" id="PF04377">
    <property type="entry name" value="ATE_C"/>
    <property type="match status" value="1"/>
</dbReference>
<dbReference type="InterPro" id="IPR007471">
    <property type="entry name" value="N-end_Aminoacyl_Trfase_N"/>
</dbReference>
<evidence type="ECO:0000313" key="8">
    <source>
        <dbReference type="Proteomes" id="UP000325797"/>
    </source>
</evidence>
<comment type="catalytic activity">
    <reaction evidence="4">
        <text>N-terminal L-glutamyl-[protein] + L-leucyl-tRNA(Leu) = N-terminal L-leucyl-L-glutamyl-[protein] + tRNA(Leu) + H(+)</text>
        <dbReference type="Rhea" id="RHEA:50412"/>
        <dbReference type="Rhea" id="RHEA-COMP:9613"/>
        <dbReference type="Rhea" id="RHEA-COMP:9622"/>
        <dbReference type="Rhea" id="RHEA-COMP:12664"/>
        <dbReference type="Rhea" id="RHEA-COMP:12668"/>
        <dbReference type="ChEBI" id="CHEBI:15378"/>
        <dbReference type="ChEBI" id="CHEBI:64721"/>
        <dbReference type="ChEBI" id="CHEBI:78442"/>
        <dbReference type="ChEBI" id="CHEBI:78494"/>
        <dbReference type="ChEBI" id="CHEBI:133041"/>
        <dbReference type="EC" id="2.3.2.29"/>
    </reaction>
</comment>
<dbReference type="GO" id="GO:0005737">
    <property type="term" value="C:cytoplasm"/>
    <property type="evidence" value="ECO:0007669"/>
    <property type="project" value="UniProtKB-SubCell"/>
</dbReference>
<dbReference type="PIRSF" id="PIRSF037208">
    <property type="entry name" value="ATE_pro_prd"/>
    <property type="match status" value="1"/>
</dbReference>
<keyword evidence="3 4" id="KW-0012">Acyltransferase</keyword>
<dbReference type="InterPro" id="IPR017138">
    <property type="entry name" value="Asp_Glu_LeuTrfase"/>
</dbReference>
<comment type="catalytic activity">
    <reaction evidence="4">
        <text>N-terminal L-aspartyl-[protein] + L-leucyl-tRNA(Leu) = N-terminal L-leucyl-L-aspartyl-[protein] + tRNA(Leu) + H(+)</text>
        <dbReference type="Rhea" id="RHEA:50420"/>
        <dbReference type="Rhea" id="RHEA-COMP:9613"/>
        <dbReference type="Rhea" id="RHEA-COMP:9622"/>
        <dbReference type="Rhea" id="RHEA-COMP:12669"/>
        <dbReference type="Rhea" id="RHEA-COMP:12674"/>
        <dbReference type="ChEBI" id="CHEBI:15378"/>
        <dbReference type="ChEBI" id="CHEBI:64720"/>
        <dbReference type="ChEBI" id="CHEBI:78442"/>
        <dbReference type="ChEBI" id="CHEBI:78494"/>
        <dbReference type="ChEBI" id="CHEBI:133042"/>
        <dbReference type="EC" id="2.3.2.29"/>
    </reaction>
</comment>
<dbReference type="PANTHER" id="PTHR21367:SF1">
    <property type="entry name" value="ARGINYL-TRNA--PROTEIN TRANSFERASE 1"/>
    <property type="match status" value="1"/>
</dbReference>
<dbReference type="InterPro" id="IPR007472">
    <property type="entry name" value="N-end_Aminoacyl_Trfase_C"/>
</dbReference>
<dbReference type="NCBIfam" id="NF002342">
    <property type="entry name" value="PRK01305.1-3"/>
    <property type="match status" value="1"/>
</dbReference>
<dbReference type="InterPro" id="IPR016181">
    <property type="entry name" value="Acyl_CoA_acyltransferase"/>
</dbReference>
<dbReference type="Proteomes" id="UP000325797">
    <property type="component" value="Chromosome"/>
</dbReference>
<dbReference type="EMBL" id="CP042582">
    <property type="protein sequence ID" value="QEX21804.1"/>
    <property type="molecule type" value="Genomic_DNA"/>
</dbReference>
<dbReference type="GO" id="GO:0008914">
    <property type="term" value="F:leucyl-tRNA--protein transferase activity"/>
    <property type="evidence" value="ECO:0007669"/>
    <property type="project" value="UniProtKB-UniRule"/>
</dbReference>
<dbReference type="GO" id="GO:0071596">
    <property type="term" value="P:ubiquitin-dependent protein catabolic process via the N-end rule pathway"/>
    <property type="evidence" value="ECO:0007669"/>
    <property type="project" value="InterPro"/>
</dbReference>
<dbReference type="EC" id="2.3.2.29" evidence="4"/>
<protein>
    <recommendedName>
        <fullName evidence="4">Aspartate/glutamate leucyltransferase</fullName>
        <ecNumber evidence="4">2.3.2.29</ecNumber>
    </recommendedName>
</protein>
<comment type="similarity">
    <text evidence="4">Belongs to the R-transferase family. Bpt subfamily.</text>
</comment>
<evidence type="ECO:0000256" key="2">
    <source>
        <dbReference type="ARBA" id="ARBA00022679"/>
    </source>
</evidence>
<dbReference type="GO" id="GO:0004057">
    <property type="term" value="F:arginyl-tRNA--protein transferase activity"/>
    <property type="evidence" value="ECO:0007669"/>
    <property type="project" value="InterPro"/>
</dbReference>
<accession>A0A5J6MXA8</accession>
<dbReference type="OrthoDB" id="9782022at2"/>
<dbReference type="NCBIfam" id="NF002346">
    <property type="entry name" value="PRK01305.2-3"/>
    <property type="match status" value="1"/>
</dbReference>
<evidence type="ECO:0000256" key="4">
    <source>
        <dbReference type="HAMAP-Rule" id="MF_00689"/>
    </source>
</evidence>
<comment type="subcellular location">
    <subcellularLocation>
        <location evidence="4">Cytoplasm</location>
    </subcellularLocation>
</comment>
<proteinExistence type="inferred from homology"/>
<feature type="domain" description="N-end aminoacyl transferase N-terminal" evidence="5">
    <location>
        <begin position="19"/>
        <end position="88"/>
    </location>
</feature>
<keyword evidence="8" id="KW-1185">Reference proteome</keyword>
<evidence type="ECO:0000259" key="5">
    <source>
        <dbReference type="Pfam" id="PF04376"/>
    </source>
</evidence>
<evidence type="ECO:0000256" key="1">
    <source>
        <dbReference type="ARBA" id="ARBA00022490"/>
    </source>
</evidence>
<keyword evidence="1 4" id="KW-0963">Cytoplasm</keyword>
<keyword evidence="2 4" id="KW-0808">Transferase</keyword>
<dbReference type="KEGG" id="hadh:FRZ61_17330"/>
<sequence length="246" mass="28082">MSILNRTRPLPFLVTTELPCPYLPARMERKVVTELSGPTAADTYETLSRAGFRRSHGIAYRPACRGCQACVPVRVVADEYDPGRTLRRIERRNQDLRSAVRPARATQEQYRLFSRYLEHRHSDGEMLGMNLQEYGAMIETSPLDTRVVELRAPSGTLMACCLTDWTKDGVSAVYSFFDPELPARSLGSYVVIWLIREAQRWGLPYVYLGYWVEGSRKMEYKSRFRPIELYGADGWQRASLQAAAAT</sequence>
<dbReference type="PANTHER" id="PTHR21367">
    <property type="entry name" value="ARGININE-TRNA-PROTEIN TRANSFERASE 1"/>
    <property type="match status" value="1"/>
</dbReference>
<reference evidence="7 8" key="1">
    <citation type="submission" date="2019-08" db="EMBL/GenBank/DDBJ databases">
        <title>Hyperibacter terrae gen. nov., sp. nov. and Hyperibacter viscosus sp. nov., two new members in the family Rhodospirillaceae isolated from the rhizosphere of Hypericum perforatum.</title>
        <authorList>
            <person name="Noviana Z."/>
        </authorList>
    </citation>
    <scope>NUCLEOTIDE SEQUENCE [LARGE SCALE GENOMIC DNA]</scope>
    <source>
        <strain evidence="7 8">R5959</strain>
    </source>
</reference>
<dbReference type="AlphaFoldDB" id="A0A5J6MXA8"/>
<comment type="function">
    <text evidence="4">Functions in the N-end rule pathway of protein degradation where it conjugates Leu from its aminoacyl-tRNA to the N-termini of proteins containing an N-terminal aspartate or glutamate.</text>
</comment>